<dbReference type="InterPro" id="IPR001019">
    <property type="entry name" value="Gprotein_alpha_su"/>
</dbReference>
<keyword evidence="1 5" id="KW-0479">Metal-binding</keyword>
<protein>
    <submittedName>
        <fullName evidence="6">Guanine nucleotide-binding protein subunit alpha-14</fullName>
    </submittedName>
</protein>
<evidence type="ECO:0000256" key="5">
    <source>
        <dbReference type="PIRSR" id="PIRSR601019-2"/>
    </source>
</evidence>
<dbReference type="GO" id="GO:0031683">
    <property type="term" value="F:G-protein beta/gamma-subunit complex binding"/>
    <property type="evidence" value="ECO:0007669"/>
    <property type="project" value="InterPro"/>
</dbReference>
<name>A0AAD5U5R9_9FUNG</name>
<evidence type="ECO:0000313" key="7">
    <source>
        <dbReference type="Proteomes" id="UP001211065"/>
    </source>
</evidence>
<dbReference type="GO" id="GO:0001664">
    <property type="term" value="F:G protein-coupled receptor binding"/>
    <property type="evidence" value="ECO:0007669"/>
    <property type="project" value="TreeGrafter"/>
</dbReference>
<sequence length="152" mass="17578">MKENKKEKKLKQLISNEIDAQIKKEKAERRKISKLILLGSGDCGKSTVLKQMKILHKDGFSTEERNKFLLIIYNNIIDAIITLAKAAKELNVDIETKNHEFLKEVLNFTKEPEESMCISKELSTKISQLWQDPGIKLCWERGNEFNIQDNSN</sequence>
<keyword evidence="7" id="KW-1185">Reference proteome</keyword>
<dbReference type="AlphaFoldDB" id="A0AAD5U5R9"/>
<dbReference type="GO" id="GO:0005525">
    <property type="term" value="F:GTP binding"/>
    <property type="evidence" value="ECO:0007669"/>
    <property type="project" value="UniProtKB-KW"/>
</dbReference>
<dbReference type="Pfam" id="PF00503">
    <property type="entry name" value="G-alpha"/>
    <property type="match status" value="1"/>
</dbReference>
<dbReference type="Proteomes" id="UP001211065">
    <property type="component" value="Unassembled WGS sequence"/>
</dbReference>
<keyword evidence="4" id="KW-0807">Transducer</keyword>
<evidence type="ECO:0000256" key="3">
    <source>
        <dbReference type="ARBA" id="ARBA00023134"/>
    </source>
</evidence>
<keyword evidence="3" id="KW-0342">GTP-binding</keyword>
<keyword evidence="2" id="KW-0547">Nucleotide-binding</keyword>
<dbReference type="GO" id="GO:0005834">
    <property type="term" value="C:heterotrimeric G-protein complex"/>
    <property type="evidence" value="ECO:0007669"/>
    <property type="project" value="TreeGrafter"/>
</dbReference>
<dbReference type="PROSITE" id="PS51882">
    <property type="entry name" value="G_ALPHA"/>
    <property type="match status" value="1"/>
</dbReference>
<evidence type="ECO:0000313" key="6">
    <source>
        <dbReference type="EMBL" id="KAJ3222447.1"/>
    </source>
</evidence>
<reference evidence="6" key="1">
    <citation type="submission" date="2020-05" db="EMBL/GenBank/DDBJ databases">
        <title>Phylogenomic resolution of chytrid fungi.</title>
        <authorList>
            <person name="Stajich J.E."/>
            <person name="Amses K."/>
            <person name="Simmons R."/>
            <person name="Seto K."/>
            <person name="Myers J."/>
            <person name="Bonds A."/>
            <person name="Quandt C.A."/>
            <person name="Barry K."/>
            <person name="Liu P."/>
            <person name="Grigoriev I."/>
            <person name="Longcore J.E."/>
            <person name="James T.Y."/>
        </authorList>
    </citation>
    <scope>NUCLEOTIDE SEQUENCE</scope>
    <source>
        <strain evidence="6">JEL0476</strain>
    </source>
</reference>
<dbReference type="Gene3D" id="1.10.400.10">
    <property type="entry name" value="GI Alpha 1, domain 2-like"/>
    <property type="match status" value="1"/>
</dbReference>
<evidence type="ECO:0000256" key="2">
    <source>
        <dbReference type="ARBA" id="ARBA00022741"/>
    </source>
</evidence>
<feature type="binding site" evidence="5">
    <location>
        <position position="46"/>
    </location>
    <ligand>
        <name>Mg(2+)</name>
        <dbReference type="ChEBI" id="CHEBI:18420"/>
    </ligand>
</feature>
<dbReference type="SUPFAM" id="SSF52540">
    <property type="entry name" value="P-loop containing nucleoside triphosphate hydrolases"/>
    <property type="match status" value="1"/>
</dbReference>
<dbReference type="PANTHER" id="PTHR10218">
    <property type="entry name" value="GTP-BINDING PROTEIN ALPHA SUBUNIT"/>
    <property type="match status" value="1"/>
</dbReference>
<dbReference type="Gene3D" id="3.40.50.300">
    <property type="entry name" value="P-loop containing nucleotide triphosphate hydrolases"/>
    <property type="match status" value="1"/>
</dbReference>
<dbReference type="PANTHER" id="PTHR10218:SF302">
    <property type="entry name" value="GUANINE NUCLEOTIDE-BINDING PROTEIN ALPHA-5 SUBUNIT"/>
    <property type="match status" value="1"/>
</dbReference>
<accession>A0AAD5U5R9</accession>
<dbReference type="EMBL" id="JADGJW010000175">
    <property type="protein sequence ID" value="KAJ3222447.1"/>
    <property type="molecule type" value="Genomic_DNA"/>
</dbReference>
<dbReference type="GO" id="GO:0003924">
    <property type="term" value="F:GTPase activity"/>
    <property type="evidence" value="ECO:0007669"/>
    <property type="project" value="InterPro"/>
</dbReference>
<evidence type="ECO:0000256" key="1">
    <source>
        <dbReference type="ARBA" id="ARBA00022723"/>
    </source>
</evidence>
<evidence type="ECO:0000256" key="4">
    <source>
        <dbReference type="ARBA" id="ARBA00023224"/>
    </source>
</evidence>
<dbReference type="SUPFAM" id="SSF47895">
    <property type="entry name" value="Transducin (alpha subunit), insertion domain"/>
    <property type="match status" value="1"/>
</dbReference>
<proteinExistence type="predicted"/>
<dbReference type="InterPro" id="IPR011025">
    <property type="entry name" value="GproteinA_insert"/>
</dbReference>
<organism evidence="6 7">
    <name type="scientific">Clydaea vesicula</name>
    <dbReference type="NCBI Taxonomy" id="447962"/>
    <lineage>
        <taxon>Eukaryota</taxon>
        <taxon>Fungi</taxon>
        <taxon>Fungi incertae sedis</taxon>
        <taxon>Chytridiomycota</taxon>
        <taxon>Chytridiomycota incertae sedis</taxon>
        <taxon>Chytridiomycetes</taxon>
        <taxon>Lobulomycetales</taxon>
        <taxon>Lobulomycetaceae</taxon>
        <taxon>Clydaea</taxon>
    </lineage>
</organism>
<dbReference type="GO" id="GO:0046872">
    <property type="term" value="F:metal ion binding"/>
    <property type="evidence" value="ECO:0007669"/>
    <property type="project" value="UniProtKB-KW"/>
</dbReference>
<dbReference type="InterPro" id="IPR027417">
    <property type="entry name" value="P-loop_NTPase"/>
</dbReference>
<dbReference type="GO" id="GO:0007188">
    <property type="term" value="P:adenylate cyclase-modulating G protein-coupled receptor signaling pathway"/>
    <property type="evidence" value="ECO:0007669"/>
    <property type="project" value="TreeGrafter"/>
</dbReference>
<dbReference type="GO" id="GO:0005737">
    <property type="term" value="C:cytoplasm"/>
    <property type="evidence" value="ECO:0007669"/>
    <property type="project" value="TreeGrafter"/>
</dbReference>
<comment type="caution">
    <text evidence="6">The sequence shown here is derived from an EMBL/GenBank/DDBJ whole genome shotgun (WGS) entry which is preliminary data.</text>
</comment>
<keyword evidence="5" id="KW-0460">Magnesium</keyword>
<gene>
    <name evidence="6" type="primary">GNA14</name>
    <name evidence="6" type="ORF">HK099_002301</name>
</gene>
<dbReference type="SMART" id="SM00275">
    <property type="entry name" value="G_alpha"/>
    <property type="match status" value="1"/>
</dbReference>